<dbReference type="Proteomes" id="UP000290289">
    <property type="component" value="Chromosome 4"/>
</dbReference>
<dbReference type="STRING" id="3750.A0A498K0C6"/>
<name>A0A498K0C6_MALDO</name>
<accession>A0A498K0C6</accession>
<gene>
    <name evidence="2" type="ORF">DVH24_001061</name>
</gene>
<feature type="region of interest" description="Disordered" evidence="1">
    <location>
        <begin position="45"/>
        <end position="77"/>
    </location>
</feature>
<evidence type="ECO:0000256" key="1">
    <source>
        <dbReference type="SAM" id="MobiDB-lite"/>
    </source>
</evidence>
<comment type="caution">
    <text evidence="2">The sequence shown here is derived from an EMBL/GenBank/DDBJ whole genome shotgun (WGS) entry which is preliminary data.</text>
</comment>
<proteinExistence type="predicted"/>
<dbReference type="AlphaFoldDB" id="A0A498K0C6"/>
<sequence>IHGRIYVVPRPSSFVHQHLAPSVGNDTKSYVGSLSFFHSISHCPPEGKKEKKIRTHASEFSSEADSESESHSMNSFLDSRPLIPSKLLLRLSDSSPAPPSSCPIIRTRTRTRTRSSRNSTRISGSGFCAPVRRRLTGSCCYGVRCELLEDLNEKLVNEDKHFRNGKFSGKKFEYQRLCISTDDGGVISLEWPANLDLREEYDLDTTLVLVQRNTS</sequence>
<dbReference type="EMBL" id="RDQH01000330">
    <property type="protein sequence ID" value="RXI00827.1"/>
    <property type="molecule type" value="Genomic_DNA"/>
</dbReference>
<protein>
    <submittedName>
        <fullName evidence="2">Uncharacterized protein</fullName>
    </submittedName>
</protein>
<reference evidence="2 3" key="1">
    <citation type="submission" date="2018-10" db="EMBL/GenBank/DDBJ databases">
        <title>A high-quality apple genome assembly.</title>
        <authorList>
            <person name="Hu J."/>
        </authorList>
    </citation>
    <scope>NUCLEOTIDE SEQUENCE [LARGE SCALE GENOMIC DNA]</scope>
    <source>
        <strain evidence="3">cv. HFTH1</strain>
        <tissue evidence="2">Young leaf</tissue>
    </source>
</reference>
<keyword evidence="3" id="KW-1185">Reference proteome</keyword>
<evidence type="ECO:0000313" key="2">
    <source>
        <dbReference type="EMBL" id="RXI00827.1"/>
    </source>
</evidence>
<organism evidence="2 3">
    <name type="scientific">Malus domestica</name>
    <name type="common">Apple</name>
    <name type="synonym">Pyrus malus</name>
    <dbReference type="NCBI Taxonomy" id="3750"/>
    <lineage>
        <taxon>Eukaryota</taxon>
        <taxon>Viridiplantae</taxon>
        <taxon>Streptophyta</taxon>
        <taxon>Embryophyta</taxon>
        <taxon>Tracheophyta</taxon>
        <taxon>Spermatophyta</taxon>
        <taxon>Magnoliopsida</taxon>
        <taxon>eudicotyledons</taxon>
        <taxon>Gunneridae</taxon>
        <taxon>Pentapetalae</taxon>
        <taxon>rosids</taxon>
        <taxon>fabids</taxon>
        <taxon>Rosales</taxon>
        <taxon>Rosaceae</taxon>
        <taxon>Amygdaloideae</taxon>
        <taxon>Maleae</taxon>
        <taxon>Malus</taxon>
    </lineage>
</organism>
<evidence type="ECO:0000313" key="3">
    <source>
        <dbReference type="Proteomes" id="UP000290289"/>
    </source>
</evidence>
<feature type="non-terminal residue" evidence="2">
    <location>
        <position position="1"/>
    </location>
</feature>